<keyword evidence="2" id="KW-1185">Reference proteome</keyword>
<sequence>MNALKAEYGFTHFEWKFFAASHAEKMPSRELVEEISVDAVKSRKTIVNSVLEFEALALSKNVSFIFVAEEEVKEKMDDKWEKYFRHSIKTFLPI</sequence>
<name>A0A8X6XKX2_9ARAC</name>
<reference evidence="1" key="1">
    <citation type="submission" date="2020-08" db="EMBL/GenBank/DDBJ databases">
        <title>Multicomponent nature underlies the extraordinary mechanical properties of spider dragline silk.</title>
        <authorList>
            <person name="Kono N."/>
            <person name="Nakamura H."/>
            <person name="Mori M."/>
            <person name="Yoshida Y."/>
            <person name="Ohtoshi R."/>
            <person name="Malay A.D."/>
            <person name="Moran D.A.P."/>
            <person name="Tomita M."/>
            <person name="Numata K."/>
            <person name="Arakawa K."/>
        </authorList>
    </citation>
    <scope>NUCLEOTIDE SEQUENCE</scope>
</reference>
<evidence type="ECO:0000313" key="2">
    <source>
        <dbReference type="Proteomes" id="UP000886998"/>
    </source>
</evidence>
<dbReference type="Proteomes" id="UP000886998">
    <property type="component" value="Unassembled WGS sequence"/>
</dbReference>
<accession>A0A8X6XKX2</accession>
<dbReference type="OrthoDB" id="10062343at2759"/>
<comment type="caution">
    <text evidence="1">The sequence shown here is derived from an EMBL/GenBank/DDBJ whole genome shotgun (WGS) entry which is preliminary data.</text>
</comment>
<evidence type="ECO:0000313" key="1">
    <source>
        <dbReference type="EMBL" id="GFY54299.1"/>
    </source>
</evidence>
<organism evidence="1 2">
    <name type="scientific">Trichonephila inaurata madagascariensis</name>
    <dbReference type="NCBI Taxonomy" id="2747483"/>
    <lineage>
        <taxon>Eukaryota</taxon>
        <taxon>Metazoa</taxon>
        <taxon>Ecdysozoa</taxon>
        <taxon>Arthropoda</taxon>
        <taxon>Chelicerata</taxon>
        <taxon>Arachnida</taxon>
        <taxon>Araneae</taxon>
        <taxon>Araneomorphae</taxon>
        <taxon>Entelegynae</taxon>
        <taxon>Araneoidea</taxon>
        <taxon>Nephilidae</taxon>
        <taxon>Trichonephila</taxon>
        <taxon>Trichonephila inaurata</taxon>
    </lineage>
</organism>
<proteinExistence type="predicted"/>
<dbReference type="EMBL" id="BMAV01009820">
    <property type="protein sequence ID" value="GFY54299.1"/>
    <property type="molecule type" value="Genomic_DNA"/>
</dbReference>
<protein>
    <submittedName>
        <fullName evidence="1">Uncharacterized protein</fullName>
    </submittedName>
</protein>
<gene>
    <name evidence="1" type="ORF">TNIN_496541</name>
</gene>
<dbReference type="AlphaFoldDB" id="A0A8X6XKX2"/>